<keyword evidence="2" id="KW-1185">Reference proteome</keyword>
<organism evidence="1 2">
    <name type="scientific">Aceticella autotrophica</name>
    <dbReference type="NCBI Taxonomy" id="2755338"/>
    <lineage>
        <taxon>Bacteria</taxon>
        <taxon>Bacillati</taxon>
        <taxon>Bacillota</taxon>
        <taxon>Clostridia</taxon>
        <taxon>Thermoanaerobacterales</taxon>
        <taxon>Thermoanaerobacteraceae</taxon>
        <taxon>Aceticella</taxon>
    </lineage>
</organism>
<gene>
    <name evidence="1" type="ORF">ACETAC_06615</name>
</gene>
<reference evidence="1" key="1">
    <citation type="submission" date="2020-08" db="EMBL/GenBank/DDBJ databases">
        <title>Genomic insights into the carbon and energy metabolism of the first obligate autotrophic acetogenic bacterium Aceticella autotrophica gen. nov., sp. nov.</title>
        <authorList>
            <person name="Toshchakov S.V."/>
            <person name="Elcheninov A.G."/>
            <person name="Kublanov I.V."/>
            <person name="Frolov E.N."/>
            <person name="Lebedinsky A.V."/>
        </authorList>
    </citation>
    <scope>NUCLEOTIDE SEQUENCE</scope>
    <source>
        <strain evidence="1">3443-3Ac</strain>
    </source>
</reference>
<dbReference type="AlphaFoldDB" id="A0A974Y2X6"/>
<dbReference type="EMBL" id="CP060096">
    <property type="protein sequence ID" value="QSZ26583.1"/>
    <property type="molecule type" value="Genomic_DNA"/>
</dbReference>
<sequence>MSINPLDLQVAIPKSVEVSNIKQIEIQKNDVYVQQFAISYDNENKIKKNRINKTNETFKMHIKGNNEKRNEKEKKKKENKFLGHIDIKV</sequence>
<protein>
    <submittedName>
        <fullName evidence="1">Uncharacterized protein</fullName>
    </submittedName>
</protein>
<proteinExistence type="predicted"/>
<dbReference type="Proteomes" id="UP000671913">
    <property type="component" value="Chromosome"/>
</dbReference>
<dbReference type="KEGG" id="aaut:ACETAC_06615"/>
<evidence type="ECO:0000313" key="1">
    <source>
        <dbReference type="EMBL" id="QSZ26583.1"/>
    </source>
</evidence>
<evidence type="ECO:0000313" key="2">
    <source>
        <dbReference type="Proteomes" id="UP000671913"/>
    </source>
</evidence>
<accession>A0A974Y2X6</accession>
<name>A0A974Y2X6_9THEO</name>
<dbReference type="RefSeq" id="WP_284679261.1">
    <property type="nucleotide sequence ID" value="NZ_CP060096.1"/>
</dbReference>